<dbReference type="Proteomes" id="UP001239782">
    <property type="component" value="Chromosome"/>
</dbReference>
<dbReference type="Pfam" id="PF12728">
    <property type="entry name" value="HTH_17"/>
    <property type="match status" value="1"/>
</dbReference>
<evidence type="ECO:0000313" key="3">
    <source>
        <dbReference type="Proteomes" id="UP001239782"/>
    </source>
</evidence>
<dbReference type="RefSeq" id="WP_309200758.1">
    <property type="nucleotide sequence ID" value="NZ_CP133548.1"/>
</dbReference>
<dbReference type="AlphaFoldDB" id="A0AA51RQ99"/>
<dbReference type="KEGG" id="plei:Q9312_10310"/>
<keyword evidence="3" id="KW-1185">Reference proteome</keyword>
<dbReference type="InterPro" id="IPR041657">
    <property type="entry name" value="HTH_17"/>
</dbReference>
<reference evidence="2 3" key="1">
    <citation type="submission" date="2023-08" db="EMBL/GenBank/DDBJ databases">
        <title>Pleionea litopenaei sp. nov., isolated from stomach of juvenile Litopenaeus vannamei.</title>
        <authorList>
            <person name="Rho A.M."/>
            <person name="Hwang C.Y."/>
        </authorList>
    </citation>
    <scope>NUCLEOTIDE SEQUENCE [LARGE SCALE GENOMIC DNA]</scope>
    <source>
        <strain evidence="2 3">HL-JVS1</strain>
    </source>
</reference>
<evidence type="ECO:0000259" key="1">
    <source>
        <dbReference type="Pfam" id="PF12728"/>
    </source>
</evidence>
<dbReference type="InterPro" id="IPR009061">
    <property type="entry name" value="DNA-bd_dom_put_sf"/>
</dbReference>
<feature type="domain" description="Helix-turn-helix" evidence="1">
    <location>
        <begin position="10"/>
        <end position="62"/>
    </location>
</feature>
<gene>
    <name evidence="2" type="ORF">Q9312_10310</name>
</gene>
<proteinExistence type="predicted"/>
<dbReference type="EMBL" id="CP133548">
    <property type="protein sequence ID" value="WMS85605.1"/>
    <property type="molecule type" value="Genomic_DNA"/>
</dbReference>
<name>A0AA51RQ99_9GAMM</name>
<evidence type="ECO:0000313" key="2">
    <source>
        <dbReference type="EMBL" id="WMS85605.1"/>
    </source>
</evidence>
<dbReference type="SUPFAM" id="SSF46955">
    <property type="entry name" value="Putative DNA-binding domain"/>
    <property type="match status" value="1"/>
</dbReference>
<accession>A0AA51RQ99</accession>
<protein>
    <submittedName>
        <fullName evidence="2">Helix-turn-helix domain-containing protein</fullName>
    </submittedName>
</protein>
<organism evidence="2 3">
    <name type="scientific">Pleionea litopenaei</name>
    <dbReference type="NCBI Taxonomy" id="3070815"/>
    <lineage>
        <taxon>Bacteria</taxon>
        <taxon>Pseudomonadati</taxon>
        <taxon>Pseudomonadota</taxon>
        <taxon>Gammaproteobacteria</taxon>
        <taxon>Oceanospirillales</taxon>
        <taxon>Pleioneaceae</taxon>
        <taxon>Pleionea</taxon>
    </lineage>
</organism>
<sequence length="68" mass="7829">MNTQTNTERYLTYEQAASLLCMSTGGLRNRMCRGEPMPPSVKIGRRRLFPESALHTWLAERRESGEEI</sequence>